<dbReference type="RefSeq" id="WP_187579452.1">
    <property type="nucleotide sequence ID" value="NZ_CP060713.1"/>
</dbReference>
<dbReference type="Gene3D" id="3.40.50.2020">
    <property type="match status" value="1"/>
</dbReference>
<organism evidence="3 4">
    <name type="scientific">Nocardioides mesophilus</name>
    <dbReference type="NCBI Taxonomy" id="433659"/>
    <lineage>
        <taxon>Bacteria</taxon>
        <taxon>Bacillati</taxon>
        <taxon>Actinomycetota</taxon>
        <taxon>Actinomycetes</taxon>
        <taxon>Propionibacteriales</taxon>
        <taxon>Nocardioidaceae</taxon>
        <taxon>Nocardioides</taxon>
    </lineage>
</organism>
<proteinExistence type="inferred from homology"/>
<evidence type="ECO:0000313" key="4">
    <source>
        <dbReference type="Proteomes" id="UP000515947"/>
    </source>
</evidence>
<dbReference type="AlphaFoldDB" id="A0A7G9RDD6"/>
<dbReference type="PANTHER" id="PTHR47505:SF1">
    <property type="entry name" value="DNA UTILIZATION PROTEIN YHGH"/>
    <property type="match status" value="1"/>
</dbReference>
<sequence length="264" mass="26786">MWGVFLDLVLGSSCVACERPGRALCRACAAGLPRSARPAWPSPTPAGLVLPVAAGEYGGALRLMVTAHKEEQVLALARPLGDVLAVAVETLLATATATATATDAATAPATATGSGSDCAGGAAPGPVLLVPVPSRRAAVRARGHDPLLRLTRRAASRLRAGGAAVRVARPLRPARRVADQAGLGAADRAANLRGALRAVGPPRGRPCPVVVVDDVLTTGATAREAQRALEEAGWTVLGVAVVAATRRRTRPGNPPSLPLLPPDD</sequence>
<evidence type="ECO:0000313" key="3">
    <source>
        <dbReference type="EMBL" id="QNN53611.1"/>
    </source>
</evidence>
<accession>A0A7G9RDD6</accession>
<comment type="similarity">
    <text evidence="1">Belongs to the ComF/GntX family.</text>
</comment>
<gene>
    <name evidence="3" type="ORF">H9L09_04080</name>
</gene>
<protein>
    <submittedName>
        <fullName evidence="3">ComF family protein</fullName>
    </submittedName>
</protein>
<dbReference type="Proteomes" id="UP000515947">
    <property type="component" value="Chromosome"/>
</dbReference>
<reference evidence="3 4" key="1">
    <citation type="submission" date="2020-08" db="EMBL/GenBank/DDBJ databases">
        <title>Genome sequence of Nocardioides mesophilus KACC 16243T.</title>
        <authorList>
            <person name="Hyun D.-W."/>
            <person name="Bae J.-W."/>
        </authorList>
    </citation>
    <scope>NUCLEOTIDE SEQUENCE [LARGE SCALE GENOMIC DNA]</scope>
    <source>
        <strain evidence="3 4">KACC 16243</strain>
    </source>
</reference>
<dbReference type="PANTHER" id="PTHR47505">
    <property type="entry name" value="DNA UTILIZATION PROTEIN YHGH"/>
    <property type="match status" value="1"/>
</dbReference>
<evidence type="ECO:0000256" key="1">
    <source>
        <dbReference type="ARBA" id="ARBA00008007"/>
    </source>
</evidence>
<keyword evidence="4" id="KW-1185">Reference proteome</keyword>
<name>A0A7G9RDD6_9ACTN</name>
<dbReference type="InterPro" id="IPR051910">
    <property type="entry name" value="ComF/GntX_DNA_util-trans"/>
</dbReference>
<evidence type="ECO:0000259" key="2">
    <source>
        <dbReference type="Pfam" id="PF00156"/>
    </source>
</evidence>
<dbReference type="EMBL" id="CP060713">
    <property type="protein sequence ID" value="QNN53611.1"/>
    <property type="molecule type" value="Genomic_DNA"/>
</dbReference>
<dbReference type="SUPFAM" id="SSF53271">
    <property type="entry name" value="PRTase-like"/>
    <property type="match status" value="1"/>
</dbReference>
<feature type="domain" description="Phosphoribosyltransferase" evidence="2">
    <location>
        <begin position="209"/>
        <end position="251"/>
    </location>
</feature>
<dbReference type="KEGG" id="nmes:H9L09_04080"/>
<dbReference type="Pfam" id="PF00156">
    <property type="entry name" value="Pribosyltran"/>
    <property type="match status" value="1"/>
</dbReference>
<dbReference type="InterPro" id="IPR029057">
    <property type="entry name" value="PRTase-like"/>
</dbReference>
<dbReference type="InterPro" id="IPR000836">
    <property type="entry name" value="PRTase_dom"/>
</dbReference>